<dbReference type="SUPFAM" id="SSF48150">
    <property type="entry name" value="DNA-glycosylase"/>
    <property type="match status" value="1"/>
</dbReference>
<proteinExistence type="inferred from homology"/>
<dbReference type="NCBIfam" id="TIGR01084">
    <property type="entry name" value="mutY"/>
    <property type="match status" value="1"/>
</dbReference>
<keyword evidence="7" id="KW-0479">Metal-binding</keyword>
<dbReference type="KEGG" id="tdu:QJT80_11935"/>
<evidence type="ECO:0000256" key="6">
    <source>
        <dbReference type="ARBA" id="ARBA00022485"/>
    </source>
</evidence>
<dbReference type="Pfam" id="PF00730">
    <property type="entry name" value="HhH-GPD"/>
    <property type="match status" value="1"/>
</dbReference>
<keyword evidence="10 14" id="KW-0408">Iron</keyword>
<dbReference type="InterPro" id="IPR011257">
    <property type="entry name" value="DNA_glycosylase"/>
</dbReference>
<evidence type="ECO:0000256" key="7">
    <source>
        <dbReference type="ARBA" id="ARBA00022723"/>
    </source>
</evidence>
<name>A0AA95H6T2_9GAMM</name>
<dbReference type="GO" id="GO:0046872">
    <property type="term" value="F:metal ion binding"/>
    <property type="evidence" value="ECO:0007669"/>
    <property type="project" value="UniProtKB-UniRule"/>
</dbReference>
<organism evidence="16">
    <name type="scientific">Candidatus Thiocaldithrix dubininis</name>
    <dbReference type="NCBI Taxonomy" id="3080823"/>
    <lineage>
        <taxon>Bacteria</taxon>
        <taxon>Pseudomonadati</taxon>
        <taxon>Pseudomonadota</taxon>
        <taxon>Gammaproteobacteria</taxon>
        <taxon>Thiotrichales</taxon>
        <taxon>Thiotrichaceae</taxon>
        <taxon>Candidatus Thiocaldithrix</taxon>
    </lineage>
</organism>
<dbReference type="PROSITE" id="PS00764">
    <property type="entry name" value="ENDONUCLEASE_III_1"/>
    <property type="match status" value="1"/>
</dbReference>
<dbReference type="InterPro" id="IPR003265">
    <property type="entry name" value="HhH-GPD_domain"/>
</dbReference>
<evidence type="ECO:0000256" key="2">
    <source>
        <dbReference type="ARBA" id="ARBA00002933"/>
    </source>
</evidence>
<dbReference type="PANTHER" id="PTHR42944:SF1">
    <property type="entry name" value="ADENINE DNA GLYCOSYLASE"/>
    <property type="match status" value="1"/>
</dbReference>
<evidence type="ECO:0000256" key="1">
    <source>
        <dbReference type="ARBA" id="ARBA00000843"/>
    </source>
</evidence>
<dbReference type="InterPro" id="IPR044298">
    <property type="entry name" value="MIG/MutY"/>
</dbReference>
<evidence type="ECO:0000256" key="10">
    <source>
        <dbReference type="ARBA" id="ARBA00023004"/>
    </source>
</evidence>
<dbReference type="GO" id="GO:0034039">
    <property type="term" value="F:8-oxo-7,8-dihydroguanine DNA N-glycosylase activity"/>
    <property type="evidence" value="ECO:0007669"/>
    <property type="project" value="TreeGrafter"/>
</dbReference>
<protein>
    <recommendedName>
        <fullName evidence="5 14">Adenine DNA glycosylase</fullName>
        <ecNumber evidence="4 14">3.2.2.31</ecNumber>
    </recommendedName>
</protein>
<dbReference type="InterPro" id="IPR000445">
    <property type="entry name" value="HhH_motif"/>
</dbReference>
<dbReference type="NCBIfam" id="NF008132">
    <property type="entry name" value="PRK10880.1"/>
    <property type="match status" value="1"/>
</dbReference>
<evidence type="ECO:0000259" key="15">
    <source>
        <dbReference type="SMART" id="SM00478"/>
    </source>
</evidence>
<comment type="similarity">
    <text evidence="3 14">Belongs to the Nth/MutY family.</text>
</comment>
<dbReference type="GO" id="GO:0035485">
    <property type="term" value="F:adenine/guanine mispair binding"/>
    <property type="evidence" value="ECO:0007669"/>
    <property type="project" value="TreeGrafter"/>
</dbReference>
<dbReference type="GO" id="GO:0006298">
    <property type="term" value="P:mismatch repair"/>
    <property type="evidence" value="ECO:0007669"/>
    <property type="project" value="TreeGrafter"/>
</dbReference>
<dbReference type="FunFam" id="1.10.340.30:FF:000002">
    <property type="entry name" value="Adenine DNA glycosylase"/>
    <property type="match status" value="1"/>
</dbReference>
<dbReference type="Gene3D" id="1.10.1670.10">
    <property type="entry name" value="Helix-hairpin-Helix base-excision DNA repair enzymes (C-terminal)"/>
    <property type="match status" value="1"/>
</dbReference>
<dbReference type="InterPro" id="IPR015797">
    <property type="entry name" value="NUDIX_hydrolase-like_dom_sf"/>
</dbReference>
<accession>A0AA95H6T2</accession>
<dbReference type="GO" id="GO:0051539">
    <property type="term" value="F:4 iron, 4 sulfur cluster binding"/>
    <property type="evidence" value="ECO:0007669"/>
    <property type="project" value="UniProtKB-UniRule"/>
</dbReference>
<dbReference type="AlphaFoldDB" id="A0AA95H6T2"/>
<evidence type="ECO:0000256" key="12">
    <source>
        <dbReference type="ARBA" id="ARBA00023204"/>
    </source>
</evidence>
<keyword evidence="8 14" id="KW-0227">DNA damage</keyword>
<dbReference type="SUPFAM" id="SSF55811">
    <property type="entry name" value="Nudix"/>
    <property type="match status" value="1"/>
</dbReference>
<keyword evidence="6" id="KW-0004">4Fe-4S</keyword>
<feature type="domain" description="HhH-GPD" evidence="15">
    <location>
        <begin position="41"/>
        <end position="192"/>
    </location>
</feature>
<dbReference type="GO" id="GO:0000701">
    <property type="term" value="F:purine-specific mismatch base pair DNA N-glycosylase activity"/>
    <property type="evidence" value="ECO:0007669"/>
    <property type="project" value="UniProtKB-EC"/>
</dbReference>
<dbReference type="CDD" id="cd03431">
    <property type="entry name" value="NUDIX_DNA_Glycosylase_C-MutY"/>
    <property type="match status" value="1"/>
</dbReference>
<dbReference type="InterPro" id="IPR005760">
    <property type="entry name" value="A/G_AdeGlyc_MutY"/>
</dbReference>
<evidence type="ECO:0000256" key="8">
    <source>
        <dbReference type="ARBA" id="ARBA00022763"/>
    </source>
</evidence>
<dbReference type="Gene3D" id="1.10.340.30">
    <property type="entry name" value="Hypothetical protein, domain 2"/>
    <property type="match status" value="1"/>
</dbReference>
<evidence type="ECO:0000313" key="16">
    <source>
        <dbReference type="EMBL" id="WGZ90203.1"/>
    </source>
</evidence>
<evidence type="ECO:0000256" key="14">
    <source>
        <dbReference type="RuleBase" id="RU365096"/>
    </source>
</evidence>
<evidence type="ECO:0000256" key="9">
    <source>
        <dbReference type="ARBA" id="ARBA00022801"/>
    </source>
</evidence>
<evidence type="ECO:0000256" key="11">
    <source>
        <dbReference type="ARBA" id="ARBA00023014"/>
    </source>
</evidence>
<gene>
    <name evidence="16" type="primary">mutY</name>
    <name evidence="16" type="ORF">QJT80_11935</name>
</gene>
<dbReference type="PANTHER" id="PTHR42944">
    <property type="entry name" value="ADENINE DNA GLYCOSYLASE"/>
    <property type="match status" value="1"/>
</dbReference>
<dbReference type="Proteomes" id="UP001300672">
    <property type="component" value="Chromosome"/>
</dbReference>
<dbReference type="EMBL" id="CP124755">
    <property type="protein sequence ID" value="WGZ90203.1"/>
    <property type="molecule type" value="Genomic_DNA"/>
</dbReference>
<keyword evidence="11" id="KW-0411">Iron-sulfur</keyword>
<dbReference type="Pfam" id="PF14815">
    <property type="entry name" value="NUDIX_4"/>
    <property type="match status" value="1"/>
</dbReference>
<evidence type="ECO:0000256" key="13">
    <source>
        <dbReference type="ARBA" id="ARBA00023295"/>
    </source>
</evidence>
<dbReference type="Gene3D" id="3.90.79.10">
    <property type="entry name" value="Nucleoside Triphosphate Pyrophosphohydrolase"/>
    <property type="match status" value="1"/>
</dbReference>
<reference evidence="16" key="2">
    <citation type="submission" date="2023-04" db="EMBL/GenBank/DDBJ databases">
        <authorList>
            <person name="Beletskiy A.V."/>
            <person name="Mardanov A.V."/>
            <person name="Ravin N.V."/>
        </authorList>
    </citation>
    <scope>NUCLEOTIDE SEQUENCE</scope>
    <source>
        <strain evidence="16">GKL-01</strain>
    </source>
</reference>
<dbReference type="GO" id="GO:0032357">
    <property type="term" value="F:oxidized purine DNA binding"/>
    <property type="evidence" value="ECO:0007669"/>
    <property type="project" value="TreeGrafter"/>
</dbReference>
<dbReference type="InterPro" id="IPR029119">
    <property type="entry name" value="MutY_C"/>
</dbReference>
<dbReference type="SMART" id="SM00478">
    <property type="entry name" value="ENDO3c"/>
    <property type="match status" value="1"/>
</dbReference>
<comment type="catalytic activity">
    <reaction evidence="1 14">
        <text>Hydrolyzes free adenine bases from 7,8-dihydro-8-oxoguanine:adenine mismatched double-stranded DNA, leaving an apurinic site.</text>
        <dbReference type="EC" id="3.2.2.31"/>
    </reaction>
</comment>
<keyword evidence="13 14" id="KW-0326">Glycosidase</keyword>
<evidence type="ECO:0000256" key="3">
    <source>
        <dbReference type="ARBA" id="ARBA00008343"/>
    </source>
</evidence>
<keyword evidence="12" id="KW-0234">DNA repair</keyword>
<sequence>MTVTAESLAAKVLAWFDEYGRKSLPWQQQPTPYRVWVSEIMLQQTQVATVIPYYETFMQRFPTLLALADAPLDEVLKHWQGLGYYARARNLHKTAQTIRDQYQGEFPQTLAQVESLTGIGRSTAGAILSLALGQKHAILDGNVKRVLARYHAVQGWAGTPKIQQQLWQYAEQHVPDSRNADYTQAMMDMGATLCTRSNPLCLYCPIQAGCQAFRLGLQDSIPTPKPSKVLPEKSAVIVLLQNAQGEYLLQRRPPTGIWGGLWSFPEFADVQQAQDWLQTQTDLVLSQAQLATRWSHGFSHYTLHLQPYRLTMHTSPTRIMEAEQWLWYKAGTELAGGLSAAVRYWFQNIQSTEVTP</sequence>
<dbReference type="EC" id="3.2.2.31" evidence="4 14"/>
<dbReference type="Pfam" id="PF00633">
    <property type="entry name" value="HHH"/>
    <property type="match status" value="1"/>
</dbReference>
<dbReference type="InterPro" id="IPR023170">
    <property type="entry name" value="HhH_base_excis_C"/>
</dbReference>
<comment type="cofactor">
    <cofactor evidence="14">
        <name>[4Fe-4S] cluster</name>
        <dbReference type="ChEBI" id="CHEBI:49883"/>
    </cofactor>
    <text evidence="14">Binds 1 [4Fe-4S] cluster.</text>
</comment>
<evidence type="ECO:0000256" key="4">
    <source>
        <dbReference type="ARBA" id="ARBA00012045"/>
    </source>
</evidence>
<evidence type="ECO:0000256" key="5">
    <source>
        <dbReference type="ARBA" id="ARBA00022023"/>
    </source>
</evidence>
<comment type="function">
    <text evidence="2">Adenine glycosylase active on G-A mispairs. MutY also corrects error-prone DNA synthesis past GO lesions which are due to the oxidatively damaged form of guanine: 7,8-dihydro-8-oxoguanine (8-oxo-dGTP).</text>
</comment>
<dbReference type="CDD" id="cd00056">
    <property type="entry name" value="ENDO3c"/>
    <property type="match status" value="1"/>
</dbReference>
<dbReference type="InterPro" id="IPR004035">
    <property type="entry name" value="Endouclease-III_FeS-bd_BS"/>
</dbReference>
<reference evidence="16" key="1">
    <citation type="journal article" date="2023" name="Int. J. Mol. Sci.">
        <title>Metagenomics Revealed a New Genus 'Candidatus Thiocaldithrix dubininis' gen. nov., sp. nov. and a New Species 'Candidatus Thiothrix putei' sp. nov. in the Family Thiotrichaceae, Some Members of Which Have Traits of Both Na+- and H+-Motive Energetics.</title>
        <authorList>
            <person name="Ravin N.V."/>
            <person name="Muntyan M.S."/>
            <person name="Smolyakov D.D."/>
            <person name="Rudenko T.S."/>
            <person name="Beletsky A.V."/>
            <person name="Mardanov A.V."/>
            <person name="Grabovich M.Y."/>
        </authorList>
    </citation>
    <scope>NUCLEOTIDE SEQUENCE</scope>
    <source>
        <strain evidence="16">GKL-01</strain>
    </source>
</reference>
<dbReference type="GO" id="GO:0006284">
    <property type="term" value="P:base-excision repair"/>
    <property type="evidence" value="ECO:0007669"/>
    <property type="project" value="UniProtKB-UniRule"/>
</dbReference>
<keyword evidence="9 16" id="KW-0378">Hydrolase</keyword>